<dbReference type="Proteomes" id="UP000886523">
    <property type="component" value="Unassembled WGS sequence"/>
</dbReference>
<dbReference type="OrthoDB" id="2096344at2759"/>
<dbReference type="PANTHER" id="PTHR22852">
    <property type="entry name" value="LETHAL 2 DENTICLELESS PROTEIN RETINOIC ACID-REGULATED NUCLEAR MATRIX-ASSOCIATED PROTEIN"/>
    <property type="match status" value="1"/>
</dbReference>
<evidence type="ECO:0008006" key="9">
    <source>
        <dbReference type="Google" id="ProtNLM"/>
    </source>
</evidence>
<protein>
    <recommendedName>
        <fullName evidence="9">WD40 repeat-like protein</fullName>
    </recommendedName>
</protein>
<keyword evidence="4" id="KW-0833">Ubl conjugation pathway</keyword>
<comment type="caution">
    <text evidence="7">The sequence shown here is derived from an EMBL/GenBank/DDBJ whole genome shotgun (WGS) entry which is preliminary data.</text>
</comment>
<feature type="non-terminal residue" evidence="7">
    <location>
        <position position="1"/>
    </location>
</feature>
<evidence type="ECO:0000256" key="4">
    <source>
        <dbReference type="ARBA" id="ARBA00022786"/>
    </source>
</evidence>
<reference evidence="7" key="1">
    <citation type="journal article" date="2020" name="Nat. Commun.">
        <title>Large-scale genome sequencing of mycorrhizal fungi provides insights into the early evolution of symbiotic traits.</title>
        <authorList>
            <person name="Miyauchi S."/>
            <person name="Kiss E."/>
            <person name="Kuo A."/>
            <person name="Drula E."/>
            <person name="Kohler A."/>
            <person name="Sanchez-Garcia M."/>
            <person name="Morin E."/>
            <person name="Andreopoulos B."/>
            <person name="Barry K.W."/>
            <person name="Bonito G."/>
            <person name="Buee M."/>
            <person name="Carver A."/>
            <person name="Chen C."/>
            <person name="Cichocki N."/>
            <person name="Clum A."/>
            <person name="Culley D."/>
            <person name="Crous P.W."/>
            <person name="Fauchery L."/>
            <person name="Girlanda M."/>
            <person name="Hayes R.D."/>
            <person name="Keri Z."/>
            <person name="LaButti K."/>
            <person name="Lipzen A."/>
            <person name="Lombard V."/>
            <person name="Magnuson J."/>
            <person name="Maillard F."/>
            <person name="Murat C."/>
            <person name="Nolan M."/>
            <person name="Ohm R.A."/>
            <person name="Pangilinan J."/>
            <person name="Pereira M.F."/>
            <person name="Perotto S."/>
            <person name="Peter M."/>
            <person name="Pfister S."/>
            <person name="Riley R."/>
            <person name="Sitrit Y."/>
            <person name="Stielow J.B."/>
            <person name="Szollosi G."/>
            <person name="Zifcakova L."/>
            <person name="Stursova M."/>
            <person name="Spatafora J.W."/>
            <person name="Tedersoo L."/>
            <person name="Vaario L.M."/>
            <person name="Yamada A."/>
            <person name="Yan M."/>
            <person name="Wang P."/>
            <person name="Xu J."/>
            <person name="Bruns T."/>
            <person name="Baldrian P."/>
            <person name="Vilgalys R."/>
            <person name="Dunand C."/>
            <person name="Henrissat B."/>
            <person name="Grigoriev I.V."/>
            <person name="Hibbett D."/>
            <person name="Nagy L.G."/>
            <person name="Martin F.M."/>
        </authorList>
    </citation>
    <scope>NUCLEOTIDE SEQUENCE</scope>
    <source>
        <strain evidence="7">UP504</strain>
    </source>
</reference>
<dbReference type="InterPro" id="IPR036322">
    <property type="entry name" value="WD40_repeat_dom_sf"/>
</dbReference>
<dbReference type="PROSITE" id="PS50294">
    <property type="entry name" value="WD_REPEATS_REGION"/>
    <property type="match status" value="1"/>
</dbReference>
<dbReference type="InterPro" id="IPR020472">
    <property type="entry name" value="WD40_PAC1"/>
</dbReference>
<dbReference type="InterPro" id="IPR001680">
    <property type="entry name" value="WD40_rpt"/>
</dbReference>
<evidence type="ECO:0000256" key="2">
    <source>
        <dbReference type="ARBA" id="ARBA00022574"/>
    </source>
</evidence>
<name>A0A9P6DXU5_9AGAM</name>
<dbReference type="GO" id="GO:0030674">
    <property type="term" value="F:protein-macromolecule adaptor activity"/>
    <property type="evidence" value="ECO:0007669"/>
    <property type="project" value="TreeGrafter"/>
</dbReference>
<dbReference type="SUPFAM" id="SSF50978">
    <property type="entry name" value="WD40 repeat-like"/>
    <property type="match status" value="1"/>
</dbReference>
<dbReference type="InterPro" id="IPR015943">
    <property type="entry name" value="WD40/YVTN_repeat-like_dom_sf"/>
</dbReference>
<accession>A0A9P6DXU5</accession>
<evidence type="ECO:0000256" key="3">
    <source>
        <dbReference type="ARBA" id="ARBA00022737"/>
    </source>
</evidence>
<feature type="repeat" description="WD" evidence="6">
    <location>
        <begin position="157"/>
        <end position="175"/>
    </location>
</feature>
<comment type="pathway">
    <text evidence="1">Protein modification; protein ubiquitination.</text>
</comment>
<organism evidence="7 8">
    <name type="scientific">Hydnum rufescens UP504</name>
    <dbReference type="NCBI Taxonomy" id="1448309"/>
    <lineage>
        <taxon>Eukaryota</taxon>
        <taxon>Fungi</taxon>
        <taxon>Dikarya</taxon>
        <taxon>Basidiomycota</taxon>
        <taxon>Agaricomycotina</taxon>
        <taxon>Agaricomycetes</taxon>
        <taxon>Cantharellales</taxon>
        <taxon>Hydnaceae</taxon>
        <taxon>Hydnum</taxon>
    </lineage>
</organism>
<dbReference type="GO" id="GO:0005634">
    <property type="term" value="C:nucleus"/>
    <property type="evidence" value="ECO:0007669"/>
    <property type="project" value="TreeGrafter"/>
</dbReference>
<keyword evidence="3" id="KW-0677">Repeat</keyword>
<dbReference type="PRINTS" id="PR00320">
    <property type="entry name" value="GPROTEINBRPT"/>
</dbReference>
<dbReference type="EMBL" id="MU128954">
    <property type="protein sequence ID" value="KAF9514988.1"/>
    <property type="molecule type" value="Genomic_DNA"/>
</dbReference>
<evidence type="ECO:0000256" key="6">
    <source>
        <dbReference type="PROSITE-ProRule" id="PRU00221"/>
    </source>
</evidence>
<keyword evidence="8" id="KW-1185">Reference proteome</keyword>
<dbReference type="Gene3D" id="2.130.10.10">
    <property type="entry name" value="YVTN repeat-like/Quinoprotein amine dehydrogenase"/>
    <property type="match status" value="2"/>
</dbReference>
<feature type="repeat" description="WD" evidence="6">
    <location>
        <begin position="77"/>
        <end position="118"/>
    </location>
</feature>
<gene>
    <name evidence="7" type="ORF">BS47DRAFT_1294453</name>
</gene>
<keyword evidence="2 6" id="KW-0853">WD repeat</keyword>
<evidence type="ECO:0000313" key="8">
    <source>
        <dbReference type="Proteomes" id="UP000886523"/>
    </source>
</evidence>
<comment type="similarity">
    <text evidence="5">Belongs to the WD repeat cdt2 family.</text>
</comment>
<dbReference type="PROSITE" id="PS50082">
    <property type="entry name" value="WD_REPEATS_2"/>
    <property type="match status" value="4"/>
</dbReference>
<sequence length="435" mass="46887">SRVVLESFVSSNKTDTYRIHSYENATTYSTPFASMYSNGAKQGRNHLMATATQEGTIELLSMAPRGFCDPEPQRITIPAHNNAIFDLRWSTDDSQIVTSSGDHTSAIYDVATQKRIGVLNAHTLTVKNTLWNPLNPSMSTLVSLESECQANSTHQDLLASASRDGDIHLWDLRQGPQCGLAYSPVYSIVQAHGEAQTKAHRAKNTSLRSVTSLNYLPHDDNHIVSSGSSNGVLKTWDIRAALPAIASPSLSRTGPLVPCTVSRDPTTIMMNAAGDHVLGAGRSRAIASVTLDQTGSVAWGLGRNGRATSPPMLAHTPNPLQSTSLRTDSFYPRLAISPSGAYLAAGSSTGRVLLWDVSTLLRIGADIKDRQPVVLGGHAAEVSSVDWGFDSLLTSGDDCSIRVWRKDPAQARECRNEEARDGVQCGAWGYALFQV</sequence>
<proteinExistence type="inferred from homology"/>
<feature type="repeat" description="WD" evidence="6">
    <location>
        <begin position="375"/>
        <end position="404"/>
    </location>
</feature>
<evidence type="ECO:0000256" key="1">
    <source>
        <dbReference type="ARBA" id="ARBA00004906"/>
    </source>
</evidence>
<dbReference type="GO" id="GO:0043161">
    <property type="term" value="P:proteasome-mediated ubiquitin-dependent protein catabolic process"/>
    <property type="evidence" value="ECO:0007669"/>
    <property type="project" value="TreeGrafter"/>
</dbReference>
<dbReference type="InterPro" id="IPR051865">
    <property type="entry name" value="WD-repeat_CDT2_adapter"/>
</dbReference>
<evidence type="ECO:0000313" key="7">
    <source>
        <dbReference type="EMBL" id="KAF9514988.1"/>
    </source>
</evidence>
<dbReference type="AlphaFoldDB" id="A0A9P6DXU5"/>
<evidence type="ECO:0000256" key="5">
    <source>
        <dbReference type="ARBA" id="ARBA00038344"/>
    </source>
</evidence>
<feature type="repeat" description="WD" evidence="6">
    <location>
        <begin position="334"/>
        <end position="359"/>
    </location>
</feature>
<dbReference type="Pfam" id="PF00400">
    <property type="entry name" value="WD40"/>
    <property type="match status" value="5"/>
</dbReference>
<dbReference type="PANTHER" id="PTHR22852:SF0">
    <property type="entry name" value="DENTICLELESS PROTEIN HOMOLOG"/>
    <property type="match status" value="1"/>
</dbReference>
<dbReference type="SMART" id="SM00320">
    <property type="entry name" value="WD40"/>
    <property type="match status" value="5"/>
</dbReference>